<feature type="compositionally biased region" description="Basic and acidic residues" evidence="6">
    <location>
        <begin position="452"/>
        <end position="467"/>
    </location>
</feature>
<evidence type="ECO:0000256" key="7">
    <source>
        <dbReference type="SAM" id="Phobius"/>
    </source>
</evidence>
<feature type="transmembrane region" description="Helical" evidence="7">
    <location>
        <begin position="184"/>
        <end position="212"/>
    </location>
</feature>
<reference evidence="9 10" key="1">
    <citation type="submission" date="2024-01" db="EMBL/GenBank/DDBJ databases">
        <title>The genome of the rayed Mediterranean limpet Patella caerulea (Linnaeus, 1758).</title>
        <authorList>
            <person name="Anh-Thu Weber A."/>
            <person name="Halstead-Nussloch G."/>
        </authorList>
    </citation>
    <scope>NUCLEOTIDE SEQUENCE [LARGE SCALE GENOMIC DNA]</scope>
    <source>
        <strain evidence="9">AATW-2023a</strain>
        <tissue evidence="9">Whole specimen</tissue>
    </source>
</reference>
<feature type="transmembrane region" description="Helical" evidence="7">
    <location>
        <begin position="39"/>
        <end position="56"/>
    </location>
</feature>
<evidence type="ECO:0000259" key="8">
    <source>
        <dbReference type="Pfam" id="PF00999"/>
    </source>
</evidence>
<feature type="transmembrane region" description="Helical" evidence="7">
    <location>
        <begin position="224"/>
        <end position="245"/>
    </location>
</feature>
<proteinExistence type="inferred from homology"/>
<evidence type="ECO:0000256" key="6">
    <source>
        <dbReference type="SAM" id="MobiDB-lite"/>
    </source>
</evidence>
<keyword evidence="5 7" id="KW-0472">Membrane</keyword>
<dbReference type="EMBL" id="JAZGQO010000011">
    <property type="protein sequence ID" value="KAK6172297.1"/>
    <property type="molecule type" value="Genomic_DNA"/>
</dbReference>
<feature type="domain" description="Cation/H+ exchanger transmembrane" evidence="8">
    <location>
        <begin position="51"/>
        <end position="427"/>
    </location>
</feature>
<gene>
    <name evidence="9" type="ORF">SNE40_015987</name>
</gene>
<evidence type="ECO:0000256" key="3">
    <source>
        <dbReference type="ARBA" id="ARBA00022692"/>
    </source>
</evidence>
<feature type="transmembrane region" description="Helical" evidence="7">
    <location>
        <begin position="149"/>
        <end position="172"/>
    </location>
</feature>
<comment type="subcellular location">
    <subcellularLocation>
        <location evidence="1">Membrane</location>
        <topology evidence="1">Multi-pass membrane protein</topology>
    </subcellularLocation>
</comment>
<comment type="caution">
    <text evidence="9">The sequence shown here is derived from an EMBL/GenBank/DDBJ whole genome shotgun (WGS) entry which is preliminary data.</text>
</comment>
<dbReference type="GO" id="GO:0015297">
    <property type="term" value="F:antiporter activity"/>
    <property type="evidence" value="ECO:0007669"/>
    <property type="project" value="InterPro"/>
</dbReference>
<keyword evidence="4 7" id="KW-1133">Transmembrane helix</keyword>
<evidence type="ECO:0000256" key="1">
    <source>
        <dbReference type="ARBA" id="ARBA00004141"/>
    </source>
</evidence>
<feature type="transmembrane region" description="Helical" evidence="7">
    <location>
        <begin position="310"/>
        <end position="330"/>
    </location>
</feature>
<organism evidence="9 10">
    <name type="scientific">Patella caerulea</name>
    <name type="common">Rayed Mediterranean limpet</name>
    <dbReference type="NCBI Taxonomy" id="87958"/>
    <lineage>
        <taxon>Eukaryota</taxon>
        <taxon>Metazoa</taxon>
        <taxon>Spiralia</taxon>
        <taxon>Lophotrochozoa</taxon>
        <taxon>Mollusca</taxon>
        <taxon>Gastropoda</taxon>
        <taxon>Patellogastropoda</taxon>
        <taxon>Patelloidea</taxon>
        <taxon>Patellidae</taxon>
        <taxon>Patella</taxon>
    </lineage>
</organism>
<accession>A0AAN8J8H9</accession>
<evidence type="ECO:0000256" key="5">
    <source>
        <dbReference type="ARBA" id="ARBA00023136"/>
    </source>
</evidence>
<dbReference type="InterPro" id="IPR038770">
    <property type="entry name" value="Na+/solute_symporter_sf"/>
</dbReference>
<dbReference type="InterPro" id="IPR006153">
    <property type="entry name" value="Cation/H_exchanger_TM"/>
</dbReference>
<comment type="similarity">
    <text evidence="2">Belongs to the monovalent cation:proton antiporter 1 (CPA1) transporter (TC 2.A.36) family.</text>
</comment>
<feature type="compositionally biased region" description="Polar residues" evidence="6">
    <location>
        <begin position="470"/>
        <end position="482"/>
    </location>
</feature>
<dbReference type="AlphaFoldDB" id="A0AAN8J8H9"/>
<dbReference type="PANTHER" id="PTHR31102">
    <property type="match status" value="1"/>
</dbReference>
<dbReference type="PANTHER" id="PTHR31102:SF1">
    <property type="entry name" value="CATION_H+ EXCHANGER DOMAIN-CONTAINING PROTEIN"/>
    <property type="match status" value="1"/>
</dbReference>
<feature type="transmembrane region" description="Helical" evidence="7">
    <location>
        <begin position="9"/>
        <end position="27"/>
    </location>
</feature>
<keyword evidence="3 7" id="KW-0812">Transmembrane</keyword>
<dbReference type="InterPro" id="IPR051843">
    <property type="entry name" value="CPA1_transporter"/>
</dbReference>
<evidence type="ECO:0000313" key="10">
    <source>
        <dbReference type="Proteomes" id="UP001347796"/>
    </source>
</evidence>
<feature type="transmembrane region" description="Helical" evidence="7">
    <location>
        <begin position="413"/>
        <end position="433"/>
    </location>
</feature>
<dbReference type="Proteomes" id="UP001347796">
    <property type="component" value="Unassembled WGS sequence"/>
</dbReference>
<evidence type="ECO:0000256" key="4">
    <source>
        <dbReference type="ARBA" id="ARBA00022989"/>
    </source>
</evidence>
<dbReference type="GO" id="GO:1902600">
    <property type="term" value="P:proton transmembrane transport"/>
    <property type="evidence" value="ECO:0007669"/>
    <property type="project" value="InterPro"/>
</dbReference>
<feature type="region of interest" description="Disordered" evidence="6">
    <location>
        <begin position="450"/>
        <end position="482"/>
    </location>
</feature>
<dbReference type="Pfam" id="PF00999">
    <property type="entry name" value="Na_H_Exchanger"/>
    <property type="match status" value="1"/>
</dbReference>
<sequence>MCPIHGKVAMWVTKIIGAIAIWGTFWALTGEQALPGGNFFGLLVLIYACVLAAAFVELTPFPSLLGMLLVGFCLRNAPVIDEATKIDKTWASTLRTIALVVILVRAGSGLDPKALKKVKWMALRLAFVPSIAEAVSVAVLAHYTLDFPWIWAFIIGFTLSAVSPAVVVPSMIGVQERGYGVAEGIPTLCIAACSLNDVFAISGFGVMLGIAFSNADLVYNIFHGPLEIVLGILFGVVVGVINWYIPNKNSKNLLMYRLILILSLGMLATFGFRVVKFPGAGALGTLTMAFVAGIGWRARGWEDHYPIKPALAKCWQVFQPLLFGLIGNAVSIENLQSGNVGLGMLTLFVGLVFRLIVTFFSAYGMNFSFREKLFLTVSWLPKATVQAAIGPVALDTARAKGASDEIIDFATNILTIAVLSILITAPIGAAGIATTAPLLLKKSGIDDTEVSEDIHDPMEEKEKKDELSNALITSKTDPDSNC</sequence>
<dbReference type="GO" id="GO:0016020">
    <property type="term" value="C:membrane"/>
    <property type="evidence" value="ECO:0007669"/>
    <property type="project" value="UniProtKB-SubCell"/>
</dbReference>
<keyword evidence="10" id="KW-1185">Reference proteome</keyword>
<dbReference type="Gene3D" id="1.20.1530.20">
    <property type="match status" value="1"/>
</dbReference>
<feature type="transmembrane region" description="Helical" evidence="7">
    <location>
        <begin position="342"/>
        <end position="361"/>
    </location>
</feature>
<name>A0AAN8J8H9_PATCE</name>
<evidence type="ECO:0000313" key="9">
    <source>
        <dbReference type="EMBL" id="KAK6172297.1"/>
    </source>
</evidence>
<protein>
    <recommendedName>
        <fullName evidence="8">Cation/H+ exchanger transmembrane domain-containing protein</fullName>
    </recommendedName>
</protein>
<evidence type="ECO:0000256" key="2">
    <source>
        <dbReference type="ARBA" id="ARBA00007367"/>
    </source>
</evidence>
<feature type="transmembrane region" description="Helical" evidence="7">
    <location>
        <begin position="280"/>
        <end position="298"/>
    </location>
</feature>
<feature type="transmembrane region" description="Helical" evidence="7">
    <location>
        <begin position="122"/>
        <end position="143"/>
    </location>
</feature>
<feature type="transmembrane region" description="Helical" evidence="7">
    <location>
        <begin position="254"/>
        <end position="274"/>
    </location>
</feature>